<dbReference type="Gene3D" id="1.10.1040.20">
    <property type="entry name" value="ProC-like, C-terminal domain"/>
    <property type="match status" value="1"/>
</dbReference>
<dbReference type="OrthoDB" id="9810755at2"/>
<evidence type="ECO:0000313" key="3">
    <source>
        <dbReference type="EMBL" id="RUL58397.1"/>
    </source>
</evidence>
<protein>
    <submittedName>
        <fullName evidence="3">DUF2520 domain-containing protein</fullName>
    </submittedName>
</protein>
<dbReference type="Proteomes" id="UP000278983">
    <property type="component" value="Unassembled WGS sequence"/>
</dbReference>
<keyword evidence="4" id="KW-1185">Reference proteome</keyword>
<dbReference type="InterPro" id="IPR018931">
    <property type="entry name" value="DUF2520"/>
</dbReference>
<accession>A0A3S0RMG4</accession>
<dbReference type="SUPFAM" id="SSF51735">
    <property type="entry name" value="NAD(P)-binding Rossmann-fold domains"/>
    <property type="match status" value="1"/>
</dbReference>
<evidence type="ECO:0000259" key="1">
    <source>
        <dbReference type="Pfam" id="PF10727"/>
    </source>
</evidence>
<dbReference type="EMBL" id="RYYU01000001">
    <property type="protein sequence ID" value="RUL58397.1"/>
    <property type="molecule type" value="Genomic_DNA"/>
</dbReference>
<dbReference type="Pfam" id="PF10727">
    <property type="entry name" value="Rossmann-like"/>
    <property type="match status" value="1"/>
</dbReference>
<dbReference type="InterPro" id="IPR008927">
    <property type="entry name" value="6-PGluconate_DH-like_C_sf"/>
</dbReference>
<evidence type="ECO:0000313" key="4">
    <source>
        <dbReference type="Proteomes" id="UP000278983"/>
    </source>
</evidence>
<dbReference type="AlphaFoldDB" id="A0A3S0RMG4"/>
<dbReference type="PANTHER" id="PTHR40459">
    <property type="entry name" value="CONSERVED HYPOTHETICAL ALANINE AND LEUCINE RICH PROTEIN"/>
    <property type="match status" value="1"/>
</dbReference>
<proteinExistence type="predicted"/>
<evidence type="ECO:0000259" key="2">
    <source>
        <dbReference type="Pfam" id="PF10728"/>
    </source>
</evidence>
<dbReference type="InterPro" id="IPR037108">
    <property type="entry name" value="TM1727-like_C_sf"/>
</dbReference>
<dbReference type="SUPFAM" id="SSF48179">
    <property type="entry name" value="6-phosphogluconate dehydrogenase C-terminal domain-like"/>
    <property type="match status" value="1"/>
</dbReference>
<sequence>MSGDIERIVIVGAGNLATNLGEALSRCGRNVEQVFSYTEASAKALAERLNCGFTISLDEIVSGADLYIVSVKDSVLHSVLTEVVKKVGDGVVVHTAGSVPMSVFGNTNVRHGVFYPMQTFSKQKVVDFNEISIFVEASDEDTCKILEAFSRELTEKVYRLDSDKRCYLHLAAVFACNFANHCFALSDKILHAHNIPFSVMLPLIKETVGKLDALSPNNAQTGPAARRDTEVMRKHAELIGDQMTRDIYELMSKSIMRIDG</sequence>
<organism evidence="3 4">
    <name type="scientific">Prevotella koreensis</name>
    <dbReference type="NCBI Taxonomy" id="2490854"/>
    <lineage>
        <taxon>Bacteria</taxon>
        <taxon>Pseudomonadati</taxon>
        <taxon>Bacteroidota</taxon>
        <taxon>Bacteroidia</taxon>
        <taxon>Bacteroidales</taxon>
        <taxon>Prevotellaceae</taxon>
        <taxon>Prevotella</taxon>
    </lineage>
</organism>
<comment type="caution">
    <text evidence="3">The sequence shown here is derived from an EMBL/GenBank/DDBJ whole genome shotgun (WGS) entry which is preliminary data.</text>
</comment>
<dbReference type="InterPro" id="IPR019665">
    <property type="entry name" value="OxRdtase/DH_put_Rossmann_dom"/>
</dbReference>
<dbReference type="Pfam" id="PF10728">
    <property type="entry name" value="DUF2520"/>
    <property type="match status" value="1"/>
</dbReference>
<reference evidence="3 4" key="1">
    <citation type="submission" date="2018-12" db="EMBL/GenBank/DDBJ databases">
        <title>Genome sequencing of Prevotella sp. KCOM 3155 (= JS262).</title>
        <authorList>
            <person name="Kook J.-K."/>
            <person name="Park S.-N."/>
            <person name="Lim Y.K."/>
        </authorList>
    </citation>
    <scope>NUCLEOTIDE SEQUENCE [LARGE SCALE GENOMIC DNA]</scope>
    <source>
        <strain evidence="3 4">KCOM 3155</strain>
    </source>
</reference>
<dbReference type="InterPro" id="IPR036291">
    <property type="entry name" value="NAD(P)-bd_dom_sf"/>
</dbReference>
<name>A0A3S0RMG4_9BACT</name>
<gene>
    <name evidence="3" type="ORF">EHV08_00515</name>
</gene>
<feature type="domain" description="Putative oxidoreductase/dehydrogenase Rossmann-like" evidence="1">
    <location>
        <begin position="8"/>
        <end position="103"/>
    </location>
</feature>
<dbReference type="RefSeq" id="WP_126677501.1">
    <property type="nucleotide sequence ID" value="NZ_RYYU01000001.1"/>
</dbReference>
<dbReference type="Gene3D" id="3.40.50.720">
    <property type="entry name" value="NAD(P)-binding Rossmann-like Domain"/>
    <property type="match status" value="1"/>
</dbReference>
<dbReference type="PANTHER" id="PTHR40459:SF1">
    <property type="entry name" value="CONSERVED HYPOTHETICAL ALANINE AND LEUCINE RICH PROTEIN"/>
    <property type="match status" value="1"/>
</dbReference>
<feature type="domain" description="DUF2520" evidence="2">
    <location>
        <begin position="132"/>
        <end position="255"/>
    </location>
</feature>